<dbReference type="Proteomes" id="UP000199071">
    <property type="component" value="Unassembled WGS sequence"/>
</dbReference>
<accession>A0A1G6BLD3</accession>
<dbReference type="AlphaFoldDB" id="A0A1G6BLD3"/>
<keyword evidence="3" id="KW-0274">FAD</keyword>
<evidence type="ECO:0000259" key="5">
    <source>
        <dbReference type="Pfam" id="PF01266"/>
    </source>
</evidence>
<dbReference type="SUPFAM" id="SSF54373">
    <property type="entry name" value="FAD-linked reductases, C-terminal domain"/>
    <property type="match status" value="1"/>
</dbReference>
<dbReference type="Gene3D" id="3.30.9.10">
    <property type="entry name" value="D-Amino Acid Oxidase, subunit A, domain 2"/>
    <property type="match status" value="1"/>
</dbReference>
<dbReference type="SUPFAM" id="SSF51905">
    <property type="entry name" value="FAD/NAD(P)-binding domain"/>
    <property type="match status" value="1"/>
</dbReference>
<comment type="cofactor">
    <cofactor evidence="1">
        <name>FAD</name>
        <dbReference type="ChEBI" id="CHEBI:57692"/>
    </cofactor>
</comment>
<evidence type="ECO:0000313" key="7">
    <source>
        <dbReference type="Proteomes" id="UP000199071"/>
    </source>
</evidence>
<dbReference type="OrthoDB" id="9806257at2"/>
<proteinExistence type="predicted"/>
<evidence type="ECO:0000256" key="3">
    <source>
        <dbReference type="ARBA" id="ARBA00022827"/>
    </source>
</evidence>
<keyword evidence="2" id="KW-0285">Flavoprotein</keyword>
<dbReference type="RefSeq" id="WP_090875885.1">
    <property type="nucleotide sequence ID" value="NZ_FMXQ01000003.1"/>
</dbReference>
<evidence type="ECO:0000256" key="4">
    <source>
        <dbReference type="ARBA" id="ARBA00023002"/>
    </source>
</evidence>
<organism evidence="6 7">
    <name type="scientific">Bauldia litoralis</name>
    <dbReference type="NCBI Taxonomy" id="665467"/>
    <lineage>
        <taxon>Bacteria</taxon>
        <taxon>Pseudomonadati</taxon>
        <taxon>Pseudomonadota</taxon>
        <taxon>Alphaproteobacteria</taxon>
        <taxon>Hyphomicrobiales</taxon>
        <taxon>Kaistiaceae</taxon>
        <taxon>Bauldia</taxon>
    </lineage>
</organism>
<dbReference type="InterPro" id="IPR036188">
    <property type="entry name" value="FAD/NAD-bd_sf"/>
</dbReference>
<evidence type="ECO:0000256" key="2">
    <source>
        <dbReference type="ARBA" id="ARBA00022630"/>
    </source>
</evidence>
<keyword evidence="7" id="KW-1185">Reference proteome</keyword>
<protein>
    <submittedName>
        <fullName evidence="6">Sarcosine oxidase</fullName>
    </submittedName>
</protein>
<dbReference type="GO" id="GO:0008115">
    <property type="term" value="F:sarcosine oxidase activity"/>
    <property type="evidence" value="ECO:0007669"/>
    <property type="project" value="TreeGrafter"/>
</dbReference>
<evidence type="ECO:0000313" key="6">
    <source>
        <dbReference type="EMBL" id="SDB21440.1"/>
    </source>
</evidence>
<dbReference type="PANTHER" id="PTHR10961">
    <property type="entry name" value="PEROXISOMAL SARCOSINE OXIDASE"/>
    <property type="match status" value="1"/>
</dbReference>
<evidence type="ECO:0000256" key="1">
    <source>
        <dbReference type="ARBA" id="ARBA00001974"/>
    </source>
</evidence>
<sequence length="284" mass="30508">MIRGIREAAALHGLPLEDIAPADLGARFPFRLGDDIVGVFEQDAGFLHVERSVLAHLRMAENAGATLVTGDPVTGWRAEGDGVVVDTESTRYTAGKLVITAGAWAAGLLADLAIPLTVRRKHLHWYACGDPRYDADTGCPCFFYETAAGFFYGFPEIDGTGVKVAEHSRGVDHVDPLTDDRSPDPDDRARVAGFIHDHLPGVTDAPVRHDVCYYTMTPDEQFIVDRHPHHPNIAFAAGLSGHGYKFAPVLGEVLADLALDGVTRQPIGFLAVDRPGLGPSRPGG</sequence>
<dbReference type="STRING" id="665467.SAMN02982931_01595"/>
<dbReference type="NCBIfam" id="NF008425">
    <property type="entry name" value="PRK11259.1"/>
    <property type="match status" value="1"/>
</dbReference>
<dbReference type="InterPro" id="IPR006076">
    <property type="entry name" value="FAD-dep_OxRdtase"/>
</dbReference>
<dbReference type="Gene3D" id="3.50.50.60">
    <property type="entry name" value="FAD/NAD(P)-binding domain"/>
    <property type="match status" value="1"/>
</dbReference>
<dbReference type="InterPro" id="IPR045170">
    <property type="entry name" value="MTOX"/>
</dbReference>
<dbReference type="EMBL" id="FMXQ01000003">
    <property type="protein sequence ID" value="SDB21440.1"/>
    <property type="molecule type" value="Genomic_DNA"/>
</dbReference>
<dbReference type="Pfam" id="PF01266">
    <property type="entry name" value="DAO"/>
    <property type="match status" value="1"/>
</dbReference>
<keyword evidence="4" id="KW-0560">Oxidoreductase</keyword>
<feature type="domain" description="FAD dependent oxidoreductase" evidence="5">
    <location>
        <begin position="8"/>
        <end position="257"/>
    </location>
</feature>
<dbReference type="GO" id="GO:0050660">
    <property type="term" value="F:flavin adenine dinucleotide binding"/>
    <property type="evidence" value="ECO:0007669"/>
    <property type="project" value="InterPro"/>
</dbReference>
<name>A0A1G6BLD3_9HYPH</name>
<reference evidence="6 7" key="1">
    <citation type="submission" date="2016-10" db="EMBL/GenBank/DDBJ databases">
        <authorList>
            <person name="de Groot N.N."/>
        </authorList>
    </citation>
    <scope>NUCLEOTIDE SEQUENCE [LARGE SCALE GENOMIC DNA]</scope>
    <source>
        <strain evidence="6 7">ATCC 35022</strain>
    </source>
</reference>
<gene>
    <name evidence="6" type="ORF">SAMN02982931_01595</name>
</gene>
<dbReference type="PANTHER" id="PTHR10961:SF7">
    <property type="entry name" value="FAD DEPENDENT OXIDOREDUCTASE DOMAIN-CONTAINING PROTEIN"/>
    <property type="match status" value="1"/>
</dbReference>